<reference evidence="1" key="2">
    <citation type="journal article" date="2021" name="PeerJ">
        <title>Extensive microbial diversity within the chicken gut microbiome revealed by metagenomics and culture.</title>
        <authorList>
            <person name="Gilroy R."/>
            <person name="Ravi A."/>
            <person name="Getino M."/>
            <person name="Pursley I."/>
            <person name="Horton D.L."/>
            <person name="Alikhan N.F."/>
            <person name="Baker D."/>
            <person name="Gharbi K."/>
            <person name="Hall N."/>
            <person name="Watson M."/>
            <person name="Adriaenssens E.M."/>
            <person name="Foster-Nyarko E."/>
            <person name="Jarju S."/>
            <person name="Secka A."/>
            <person name="Antonio M."/>
            <person name="Oren A."/>
            <person name="Chaudhuri R.R."/>
            <person name="La Ragione R."/>
            <person name="Hildebrand F."/>
            <person name="Pallen M.J."/>
        </authorList>
    </citation>
    <scope>NUCLEOTIDE SEQUENCE</scope>
    <source>
        <strain evidence="1">ChiBcec7-5410</strain>
    </source>
</reference>
<dbReference type="InterPro" id="IPR021377">
    <property type="entry name" value="DUF3006"/>
</dbReference>
<protein>
    <submittedName>
        <fullName evidence="1">DUF3006 domain-containing protein</fullName>
    </submittedName>
</protein>
<dbReference type="AlphaFoldDB" id="A0A9D1KRU4"/>
<name>A0A9D1KRU4_9FIRM</name>
<sequence>MLVIDRIEEGKAVCEDEDGRQVILDRMPEGASEGDVLMYSEEGQLTVDKQLTRIRREKAVALSQRIHGRRRKENTT</sequence>
<comment type="caution">
    <text evidence="1">The sequence shown here is derived from an EMBL/GenBank/DDBJ whole genome shotgun (WGS) entry which is preliminary data.</text>
</comment>
<evidence type="ECO:0000313" key="1">
    <source>
        <dbReference type="EMBL" id="HIT95413.1"/>
    </source>
</evidence>
<proteinExistence type="predicted"/>
<dbReference type="EMBL" id="DVLW01000261">
    <property type="protein sequence ID" value="HIT95413.1"/>
    <property type="molecule type" value="Genomic_DNA"/>
</dbReference>
<dbReference type="Proteomes" id="UP000824160">
    <property type="component" value="Unassembled WGS sequence"/>
</dbReference>
<dbReference type="Pfam" id="PF11213">
    <property type="entry name" value="DUF3006"/>
    <property type="match status" value="1"/>
</dbReference>
<gene>
    <name evidence="1" type="ORF">IAC43_09520</name>
</gene>
<reference evidence="1" key="1">
    <citation type="submission" date="2020-10" db="EMBL/GenBank/DDBJ databases">
        <authorList>
            <person name="Gilroy R."/>
        </authorList>
    </citation>
    <scope>NUCLEOTIDE SEQUENCE</scope>
    <source>
        <strain evidence="1">ChiBcec7-5410</strain>
    </source>
</reference>
<evidence type="ECO:0000313" key="2">
    <source>
        <dbReference type="Proteomes" id="UP000824160"/>
    </source>
</evidence>
<organism evidence="1 2">
    <name type="scientific">Candidatus Faecivivens stercoripullorum</name>
    <dbReference type="NCBI Taxonomy" id="2840805"/>
    <lineage>
        <taxon>Bacteria</taxon>
        <taxon>Bacillati</taxon>
        <taxon>Bacillota</taxon>
        <taxon>Clostridia</taxon>
        <taxon>Eubacteriales</taxon>
        <taxon>Oscillospiraceae</taxon>
        <taxon>Oscillospiraceae incertae sedis</taxon>
        <taxon>Candidatus Faecivivens</taxon>
    </lineage>
</organism>
<accession>A0A9D1KRU4</accession>